<dbReference type="EMBL" id="KZ824631">
    <property type="protein sequence ID" value="RAK79850.1"/>
    <property type="molecule type" value="Genomic_DNA"/>
</dbReference>
<dbReference type="AlphaFoldDB" id="A0A8G1RUM1"/>
<proteinExistence type="predicted"/>
<dbReference type="InterPro" id="IPR027417">
    <property type="entry name" value="P-loop_NTPase"/>
</dbReference>
<organism evidence="2 3">
    <name type="scientific">Aspergillus fijiensis CBS 313.89</name>
    <dbReference type="NCBI Taxonomy" id="1448319"/>
    <lineage>
        <taxon>Eukaryota</taxon>
        <taxon>Fungi</taxon>
        <taxon>Dikarya</taxon>
        <taxon>Ascomycota</taxon>
        <taxon>Pezizomycotina</taxon>
        <taxon>Eurotiomycetes</taxon>
        <taxon>Eurotiomycetidae</taxon>
        <taxon>Eurotiales</taxon>
        <taxon>Aspergillaceae</taxon>
        <taxon>Aspergillus</taxon>
    </lineage>
</organism>
<keyword evidence="3" id="KW-1185">Reference proteome</keyword>
<accession>A0A8G1RUM1</accession>
<dbReference type="VEuPathDB" id="FungiDB:BO72DRAFT_525548"/>
<evidence type="ECO:0000313" key="2">
    <source>
        <dbReference type="EMBL" id="RAK79850.1"/>
    </source>
</evidence>
<reference evidence="2 3" key="1">
    <citation type="submission" date="2018-02" db="EMBL/GenBank/DDBJ databases">
        <title>The genomes of Aspergillus section Nigri reveals drivers in fungal speciation.</title>
        <authorList>
            <consortium name="DOE Joint Genome Institute"/>
            <person name="Vesth T.C."/>
            <person name="Nybo J."/>
            <person name="Theobald S."/>
            <person name="Brandl J."/>
            <person name="Frisvad J.C."/>
            <person name="Nielsen K.F."/>
            <person name="Lyhne E.K."/>
            <person name="Kogle M.E."/>
            <person name="Kuo A."/>
            <person name="Riley R."/>
            <person name="Clum A."/>
            <person name="Nolan M."/>
            <person name="Lipzen A."/>
            <person name="Salamov A."/>
            <person name="Henrissat B."/>
            <person name="Wiebenga A."/>
            <person name="De vries R.P."/>
            <person name="Grigoriev I.V."/>
            <person name="Mortensen U.H."/>
            <person name="Andersen M.R."/>
            <person name="Baker S.E."/>
        </authorList>
    </citation>
    <scope>NUCLEOTIDE SEQUENCE [LARGE SCALE GENOMIC DNA]</scope>
    <source>
        <strain evidence="2 3">CBS 313.89</strain>
    </source>
</reference>
<dbReference type="Proteomes" id="UP000249789">
    <property type="component" value="Unassembled WGS sequence"/>
</dbReference>
<evidence type="ECO:0000256" key="1">
    <source>
        <dbReference type="SAM" id="MobiDB-lite"/>
    </source>
</evidence>
<gene>
    <name evidence="2" type="ORF">BO72DRAFT_525548</name>
</gene>
<dbReference type="OrthoDB" id="4498920at2759"/>
<dbReference type="GeneID" id="63867300"/>
<feature type="region of interest" description="Disordered" evidence="1">
    <location>
        <begin position="88"/>
        <end position="109"/>
    </location>
</feature>
<dbReference type="SUPFAM" id="SSF52540">
    <property type="entry name" value="P-loop containing nucleoside triphosphate hydrolases"/>
    <property type="match status" value="1"/>
</dbReference>
<sequence length="312" mass="34964">MYLRSTKYDVFGNSSNPGGSTEPVPRYLANAIQISPARGSCNPRDYCCEYLDETLIKVEVHRPEETCLFATELQQYRETIHQVSQILQHAARQRERGPRPDSSTAPPQLEIHPCRKRRITISWEESRLHPPSPFLPIIHINGFPGTGKLTIAQHLVAHYPPPSSITTTASDPPPAKLKLIHNHLLINPADAVLHRTQPGYQALRHALRAAIFTTLTHEPATHATAYIFTDFQTTNAQGAQVCAEYAQAADDRGCALIPVVLTCAADENLRRMMHADRGVHAKLQGVRLLEAFRRGAPVFRFSDRGRSFWRSM</sequence>
<protein>
    <submittedName>
        <fullName evidence="2">Uncharacterized protein</fullName>
    </submittedName>
</protein>
<dbReference type="Gene3D" id="3.40.50.300">
    <property type="entry name" value="P-loop containing nucleotide triphosphate hydrolases"/>
    <property type="match status" value="1"/>
</dbReference>
<name>A0A8G1RUM1_9EURO</name>
<dbReference type="RefSeq" id="XP_040803860.1">
    <property type="nucleotide sequence ID" value="XM_040949965.1"/>
</dbReference>
<evidence type="ECO:0000313" key="3">
    <source>
        <dbReference type="Proteomes" id="UP000249789"/>
    </source>
</evidence>